<reference evidence="1 2" key="1">
    <citation type="submission" date="2024-01" db="EMBL/GenBank/DDBJ databases">
        <title>Genome assemblies of Stephania.</title>
        <authorList>
            <person name="Yang L."/>
        </authorList>
    </citation>
    <scope>NUCLEOTIDE SEQUENCE [LARGE SCALE GENOMIC DNA]</scope>
    <source>
        <strain evidence="1">QJT</strain>
        <tissue evidence="1">Leaf</tissue>
    </source>
</reference>
<gene>
    <name evidence="1" type="ORF">Sjap_026037</name>
</gene>
<dbReference type="AlphaFoldDB" id="A0AAP0E2W1"/>
<keyword evidence="2" id="KW-1185">Reference proteome</keyword>
<protein>
    <submittedName>
        <fullName evidence="1">Uncharacterized protein</fullName>
    </submittedName>
</protein>
<evidence type="ECO:0000313" key="2">
    <source>
        <dbReference type="Proteomes" id="UP001417504"/>
    </source>
</evidence>
<sequence length="180" mass="19361">MENLVGVVVKEEQLELSSEEDEPLELLSNSGKFIGEDIVIATCGTSAIKGQIADGFHIVEWVKKNMGIFKPANSVLDSKLSGLPDQMGRFSPWSTSNQLTEQRGEPVLPLVVAVEGSLSSPLLGPSAPGLRRRLRRGTSGDWPEGHRLPYPAVVKAEEGWRTTPSLPSPWFIWGGGGGAS</sequence>
<name>A0AAP0E2W1_9MAGN</name>
<dbReference type="EMBL" id="JBBNAE010000011">
    <property type="protein sequence ID" value="KAK9085626.1"/>
    <property type="molecule type" value="Genomic_DNA"/>
</dbReference>
<comment type="caution">
    <text evidence="1">The sequence shown here is derived from an EMBL/GenBank/DDBJ whole genome shotgun (WGS) entry which is preliminary data.</text>
</comment>
<evidence type="ECO:0000313" key="1">
    <source>
        <dbReference type="EMBL" id="KAK9085626.1"/>
    </source>
</evidence>
<accession>A0AAP0E2W1</accession>
<dbReference type="Proteomes" id="UP001417504">
    <property type="component" value="Unassembled WGS sequence"/>
</dbReference>
<proteinExistence type="predicted"/>
<organism evidence="1 2">
    <name type="scientific">Stephania japonica</name>
    <dbReference type="NCBI Taxonomy" id="461633"/>
    <lineage>
        <taxon>Eukaryota</taxon>
        <taxon>Viridiplantae</taxon>
        <taxon>Streptophyta</taxon>
        <taxon>Embryophyta</taxon>
        <taxon>Tracheophyta</taxon>
        <taxon>Spermatophyta</taxon>
        <taxon>Magnoliopsida</taxon>
        <taxon>Ranunculales</taxon>
        <taxon>Menispermaceae</taxon>
        <taxon>Menispermoideae</taxon>
        <taxon>Cissampelideae</taxon>
        <taxon>Stephania</taxon>
    </lineage>
</organism>